<gene>
    <name evidence="1" type="ORF">M378DRAFT_157464</name>
</gene>
<protein>
    <submittedName>
        <fullName evidence="1">Uncharacterized protein</fullName>
    </submittedName>
</protein>
<proteinExistence type="predicted"/>
<organism evidence="1 2">
    <name type="scientific">Amanita muscaria (strain Koide BX008)</name>
    <dbReference type="NCBI Taxonomy" id="946122"/>
    <lineage>
        <taxon>Eukaryota</taxon>
        <taxon>Fungi</taxon>
        <taxon>Dikarya</taxon>
        <taxon>Basidiomycota</taxon>
        <taxon>Agaricomycotina</taxon>
        <taxon>Agaricomycetes</taxon>
        <taxon>Agaricomycetidae</taxon>
        <taxon>Agaricales</taxon>
        <taxon>Pluteineae</taxon>
        <taxon>Amanitaceae</taxon>
        <taxon>Amanita</taxon>
    </lineage>
</organism>
<dbReference type="InParanoid" id="A0A0C2TPR7"/>
<dbReference type="STRING" id="946122.A0A0C2TPR7"/>
<dbReference type="Proteomes" id="UP000054549">
    <property type="component" value="Unassembled WGS sequence"/>
</dbReference>
<evidence type="ECO:0000313" key="2">
    <source>
        <dbReference type="Proteomes" id="UP000054549"/>
    </source>
</evidence>
<keyword evidence="2" id="KW-1185">Reference proteome</keyword>
<name>A0A0C2TPR7_AMAMK</name>
<reference evidence="1 2" key="1">
    <citation type="submission" date="2014-04" db="EMBL/GenBank/DDBJ databases">
        <title>Evolutionary Origins and Diversification of the Mycorrhizal Mutualists.</title>
        <authorList>
            <consortium name="DOE Joint Genome Institute"/>
            <consortium name="Mycorrhizal Genomics Consortium"/>
            <person name="Kohler A."/>
            <person name="Kuo A."/>
            <person name="Nagy L.G."/>
            <person name="Floudas D."/>
            <person name="Copeland A."/>
            <person name="Barry K.W."/>
            <person name="Cichocki N."/>
            <person name="Veneault-Fourrey C."/>
            <person name="LaButti K."/>
            <person name="Lindquist E.A."/>
            <person name="Lipzen A."/>
            <person name="Lundell T."/>
            <person name="Morin E."/>
            <person name="Murat C."/>
            <person name="Riley R."/>
            <person name="Ohm R."/>
            <person name="Sun H."/>
            <person name="Tunlid A."/>
            <person name="Henrissat B."/>
            <person name="Grigoriev I.V."/>
            <person name="Hibbett D.S."/>
            <person name="Martin F."/>
        </authorList>
    </citation>
    <scope>NUCLEOTIDE SEQUENCE [LARGE SCALE GENOMIC DNA]</scope>
    <source>
        <strain evidence="1 2">Koide BX008</strain>
    </source>
</reference>
<accession>A0A0C2TPR7</accession>
<dbReference type="EMBL" id="KN818226">
    <property type="protein sequence ID" value="KIL69219.1"/>
    <property type="molecule type" value="Genomic_DNA"/>
</dbReference>
<dbReference type="HOGENOM" id="CLU_860438_0_0_1"/>
<dbReference type="AlphaFoldDB" id="A0A0C2TPR7"/>
<evidence type="ECO:0000313" key="1">
    <source>
        <dbReference type="EMBL" id="KIL69219.1"/>
    </source>
</evidence>
<sequence>MVEVIIDPERRVVVAEVDAPATMMDKTRNCNKNKARQPRLTGDLVPAVESRLRSISPHAVFISDQVLDSKANRSFAMNRMINRTRDRQRSVDVETLWGDPLLHGCYLIPLAGSRFSSRLYAAYSPWHAIGILASIRVSFIGFQSVKTSELLVASVSKLSHLCMYRLSSPNSTLLCERLCWVTRNCTFEVTRDGFPMDRKTTLSEQGYQLIYLCDGACAFSDVYLSLLRLSASTYCLACTLHGLPVPKFRLLSLRRRQLRDEHVFVIIYAVRASYLASVMVHLNLDVRPDTSGVCINSGSVVSPLGYVYRATRGSGRIQRVTRT</sequence>